<dbReference type="SUPFAM" id="SSF53474">
    <property type="entry name" value="alpha/beta-Hydrolases"/>
    <property type="match status" value="1"/>
</dbReference>
<keyword evidence="1" id="KW-0378">Hydrolase</keyword>
<accession>A0A367CAF6</accession>
<organism evidence="3 4">
    <name type="scientific">Enterococcus durans</name>
    <dbReference type="NCBI Taxonomy" id="53345"/>
    <lineage>
        <taxon>Bacteria</taxon>
        <taxon>Bacillati</taxon>
        <taxon>Bacillota</taxon>
        <taxon>Bacilli</taxon>
        <taxon>Lactobacillales</taxon>
        <taxon>Enterococcaceae</taxon>
        <taxon>Enterococcus</taxon>
    </lineage>
</organism>
<dbReference type="AlphaFoldDB" id="A0A367CAF6"/>
<evidence type="ECO:0000313" key="3">
    <source>
        <dbReference type="EMBL" id="RCA09597.1"/>
    </source>
</evidence>
<protein>
    <recommendedName>
        <fullName evidence="5">Cutinase family protein</fullName>
    </recommendedName>
</protein>
<keyword evidence="2" id="KW-0175">Coiled coil</keyword>
<evidence type="ECO:0000256" key="2">
    <source>
        <dbReference type="SAM" id="Coils"/>
    </source>
</evidence>
<dbReference type="InterPro" id="IPR000675">
    <property type="entry name" value="Cutinase/axe"/>
</dbReference>
<dbReference type="RefSeq" id="WP_113846389.1">
    <property type="nucleotide sequence ID" value="NZ_LEPB01000007.1"/>
</dbReference>
<dbReference type="GO" id="GO:0016787">
    <property type="term" value="F:hydrolase activity"/>
    <property type="evidence" value="ECO:0007669"/>
    <property type="project" value="UniProtKB-KW"/>
</dbReference>
<dbReference type="InterPro" id="IPR029058">
    <property type="entry name" value="AB_hydrolase_fold"/>
</dbReference>
<evidence type="ECO:0008006" key="5">
    <source>
        <dbReference type="Google" id="ProtNLM"/>
    </source>
</evidence>
<evidence type="ECO:0000256" key="1">
    <source>
        <dbReference type="ARBA" id="ARBA00022801"/>
    </source>
</evidence>
<reference evidence="3 4" key="1">
    <citation type="submission" date="2015-06" db="EMBL/GenBank/DDBJ databases">
        <title>The Genome Sequence of Enterococcus durans 4EA1.</title>
        <authorList>
            <consortium name="The Broad Institute Genomics Platform"/>
            <consortium name="The Broad Institute Genome Sequencing Center for Infectious Disease"/>
            <person name="Earl A.M."/>
            <person name="Van Tyne D."/>
            <person name="Lebreton F."/>
            <person name="Saavedra J.T."/>
            <person name="Gilmore M.S."/>
            <person name="Manson Mcguire A."/>
            <person name="Clock S."/>
            <person name="Crupain M."/>
            <person name="Rangan U."/>
            <person name="Young S."/>
            <person name="Abouelleil A."/>
            <person name="Cao P."/>
            <person name="Chapman S.B."/>
            <person name="Griggs A."/>
            <person name="Priest M."/>
            <person name="Shea T."/>
            <person name="Wortman J."/>
            <person name="Nusbaum C."/>
            <person name="Birren B."/>
        </authorList>
    </citation>
    <scope>NUCLEOTIDE SEQUENCE [LARGE SCALE GENOMIC DNA]</scope>
    <source>
        <strain evidence="3 4">4EA1</strain>
    </source>
</reference>
<dbReference type="Proteomes" id="UP000252797">
    <property type="component" value="Unassembled WGS sequence"/>
</dbReference>
<dbReference type="Gene3D" id="3.40.50.1820">
    <property type="entry name" value="alpha/beta hydrolase"/>
    <property type="match status" value="1"/>
</dbReference>
<evidence type="ECO:0000313" key="4">
    <source>
        <dbReference type="Proteomes" id="UP000252797"/>
    </source>
</evidence>
<proteinExistence type="predicted"/>
<name>A0A367CAF6_9ENTE</name>
<sequence>MADLENQYNIYADIAQSSYKGRDDNFPYEELSPSKRNRLDKGESVKFNFPHAKDTHGNDASTIYLQPDPIVKTIKGKNFLGREKEYQKGLLTDEKAGYNSYFVTDTPTLNEKTKHAYFATRGSDAISLHTLNDWVENNGSFTLFNSYIPQAKLATKALHQKITEMTTKAPNATVAVTGHSLGTMVSIQAVANLPEKDIAKIDKVVLFQGPDARKSVNRMSEQAQKNIQQLEEQRKIDYYVNAFDIVSMLNRNKKGVDEIGNVRYLLPKSFTTTFDLEDKNGSSHDFGQYQLNPDGVPKEANLYEHAYIFAAGIKVSKLIDKYLALIVRNTKVNITSGNLLATLMSSSVLYLKFQKEYKAIISEAKTASQWQEKVTSIQKSLSTASGNKKIELRADLARAVAQKAKSIGEEYKNLTKNILQETEEEIDALAREIKEGAMSIRQYLSYAEVQEMITPYEKSRLWDNGQVTNNHNQVKKYKEKMIAFSEKLTTVAKNIQDYDGQAGNVSFKK</sequence>
<comment type="caution">
    <text evidence="3">The sequence shown here is derived from an EMBL/GenBank/DDBJ whole genome shotgun (WGS) entry which is preliminary data.</text>
</comment>
<gene>
    <name evidence="3" type="ORF">EA71_02914</name>
</gene>
<dbReference type="Pfam" id="PF01083">
    <property type="entry name" value="Cutinase"/>
    <property type="match status" value="1"/>
</dbReference>
<dbReference type="EMBL" id="LEPB01000007">
    <property type="protein sequence ID" value="RCA09597.1"/>
    <property type="molecule type" value="Genomic_DNA"/>
</dbReference>
<feature type="coiled-coil region" evidence="2">
    <location>
        <begin position="404"/>
        <end position="439"/>
    </location>
</feature>